<keyword evidence="1 4" id="KW-0963">Cytoplasm</keyword>
<comment type="similarity">
    <text evidence="4">Belongs to the FliW family.</text>
</comment>
<dbReference type="InterPro" id="IPR003775">
    <property type="entry name" value="Flagellar_assembly_factor_FliW"/>
</dbReference>
<dbReference type="SUPFAM" id="SSF141457">
    <property type="entry name" value="BH3618-like"/>
    <property type="match status" value="1"/>
</dbReference>
<evidence type="ECO:0000256" key="2">
    <source>
        <dbReference type="ARBA" id="ARBA00022795"/>
    </source>
</evidence>
<dbReference type="InterPro" id="IPR024046">
    <property type="entry name" value="Flagellar_assmbl_FliW_dom_sf"/>
</dbReference>
<dbReference type="PANTHER" id="PTHR39190">
    <property type="entry name" value="FLAGELLAR ASSEMBLY FACTOR FLIW"/>
    <property type="match status" value="1"/>
</dbReference>
<evidence type="ECO:0000256" key="3">
    <source>
        <dbReference type="ARBA" id="ARBA00022845"/>
    </source>
</evidence>
<dbReference type="Pfam" id="PF02623">
    <property type="entry name" value="FliW"/>
    <property type="match status" value="1"/>
</dbReference>
<evidence type="ECO:0000256" key="4">
    <source>
        <dbReference type="HAMAP-Rule" id="MF_01185"/>
    </source>
</evidence>
<keyword evidence="5" id="KW-0966">Cell projection</keyword>
<dbReference type="RefSeq" id="WP_379151130.1">
    <property type="nucleotide sequence ID" value="NZ_JBHSRJ010000002.1"/>
</dbReference>
<comment type="subunit">
    <text evidence="4">Interacts with translational regulator CsrA and flagellin(s).</text>
</comment>
<dbReference type="HAMAP" id="MF_01185">
    <property type="entry name" value="FliW"/>
    <property type="match status" value="1"/>
</dbReference>
<comment type="caution">
    <text evidence="5">The sequence shown here is derived from an EMBL/GenBank/DDBJ whole genome shotgun (WGS) entry which is preliminary data.</text>
</comment>
<gene>
    <name evidence="4 5" type="primary">fliW</name>
    <name evidence="5" type="ORF">ACFPYL_05085</name>
</gene>
<sequence length="139" mass="14491">MGDTVAEHHAIEIPVIDMVRPLPGFPDHRRFALVQLDGASDLCSLTSLDEPGLRFLVVPPGAFFPDYAPEVGDDVVVDLGIESASDVLVLLVLNAGSGLHETTANLAAPLLVNPITRRAGQVVLDEPGLPVAAPLLGGS</sequence>
<keyword evidence="6" id="KW-1185">Reference proteome</keyword>
<proteinExistence type="inferred from homology"/>
<comment type="subcellular location">
    <subcellularLocation>
        <location evidence="4">Cytoplasm</location>
    </subcellularLocation>
</comment>
<evidence type="ECO:0000256" key="1">
    <source>
        <dbReference type="ARBA" id="ARBA00022490"/>
    </source>
</evidence>
<evidence type="ECO:0000313" key="5">
    <source>
        <dbReference type="EMBL" id="MFC6042432.1"/>
    </source>
</evidence>
<reference evidence="6" key="1">
    <citation type="journal article" date="2019" name="Int. J. Syst. Evol. Microbiol.">
        <title>The Global Catalogue of Microorganisms (GCM) 10K type strain sequencing project: providing services to taxonomists for standard genome sequencing and annotation.</title>
        <authorList>
            <consortium name="The Broad Institute Genomics Platform"/>
            <consortium name="The Broad Institute Genome Sequencing Center for Infectious Disease"/>
            <person name="Wu L."/>
            <person name="Ma J."/>
        </authorList>
    </citation>
    <scope>NUCLEOTIDE SEQUENCE [LARGE SCALE GENOMIC DNA]</scope>
    <source>
        <strain evidence="6">CCUG 54522</strain>
    </source>
</reference>
<evidence type="ECO:0000313" key="6">
    <source>
        <dbReference type="Proteomes" id="UP001596135"/>
    </source>
</evidence>
<keyword evidence="4" id="KW-0143">Chaperone</keyword>
<accession>A0ABW1LGQ4</accession>
<organism evidence="5 6">
    <name type="scientific">Nocardioides hankookensis</name>
    <dbReference type="NCBI Taxonomy" id="443157"/>
    <lineage>
        <taxon>Bacteria</taxon>
        <taxon>Bacillati</taxon>
        <taxon>Actinomycetota</taxon>
        <taxon>Actinomycetes</taxon>
        <taxon>Propionibacteriales</taxon>
        <taxon>Nocardioidaceae</taxon>
        <taxon>Nocardioides</taxon>
    </lineage>
</organism>
<name>A0ABW1LGQ4_9ACTN</name>
<keyword evidence="2 4" id="KW-1005">Bacterial flagellum biogenesis</keyword>
<dbReference type="EMBL" id="JBHSRJ010000002">
    <property type="protein sequence ID" value="MFC6042432.1"/>
    <property type="molecule type" value="Genomic_DNA"/>
</dbReference>
<dbReference type="PANTHER" id="PTHR39190:SF1">
    <property type="entry name" value="FLAGELLAR ASSEMBLY FACTOR FLIW"/>
    <property type="match status" value="1"/>
</dbReference>
<keyword evidence="5" id="KW-0282">Flagellum</keyword>
<comment type="function">
    <text evidence="4">Acts as an anti-CsrA protein, binds CsrA and prevents it from repressing translation of its target genes, one of which is flagellin. Binds to flagellin and participates in the assembly of the flagellum.</text>
</comment>
<dbReference type="Gene3D" id="2.30.290.10">
    <property type="entry name" value="BH3618-like"/>
    <property type="match status" value="1"/>
</dbReference>
<dbReference type="Proteomes" id="UP001596135">
    <property type="component" value="Unassembled WGS sequence"/>
</dbReference>
<keyword evidence="3 4" id="KW-0810">Translation regulation</keyword>
<protein>
    <recommendedName>
        <fullName evidence="4">Flagellar assembly factor FliW</fullName>
    </recommendedName>
</protein>
<keyword evidence="5" id="KW-0969">Cilium</keyword>